<sequence length="486" mass="53123">MRSLTGSRLDWAAALLLVLATGAHAIPAFRRPVATLDEIIVLDYPDVVSRGATPNVDFYTAYARLGYDFLGVWYRVLGYTLTSERLAGLLYQVAVVVGVWALTRRFGDRIAIGSGLLCIVLMPTDLTAFAWLGGLALAVWSLVLVRSEAGRLSWMVGGLLAGLSVGWRYEMTLVVGLALLPFIWRHPRAPFVVMGGLAGFMPTALHLLDVGGAAWDNVSGRMGVNFQLEASSVPVHVYLGLAVGSTALAGIAARAFMCRTREDWAWVLVCLAVLPQALQRIDVYHFGFAAVVIYPLAFAAGMDLARRWTDRLHVRLVASALAILLTVPALFLVGWVVTASTRFETQSIASGSRTITVRADRAEATQALLDDVRDVVPPGSDLFVGTDQMGRTSFNSFPIYYLLSEDYRFPSYYLELAAGVAERDRSGLSDDIRSADALILATFDPEVGDRLFPFAPKGFTEHNQTVREHFEQVSTHGALTLYVRRS</sequence>
<keyword evidence="1" id="KW-1133">Transmembrane helix</keyword>
<feature type="transmembrane region" description="Helical" evidence="1">
    <location>
        <begin position="115"/>
        <end position="145"/>
    </location>
</feature>
<evidence type="ECO:0000256" key="1">
    <source>
        <dbReference type="SAM" id="Phobius"/>
    </source>
</evidence>
<feature type="transmembrane region" description="Helical" evidence="1">
    <location>
        <begin position="284"/>
        <end position="304"/>
    </location>
</feature>
<feature type="transmembrane region" description="Helical" evidence="1">
    <location>
        <begin position="235"/>
        <end position="256"/>
    </location>
</feature>
<dbReference type="EMBL" id="JBHTCH010000028">
    <property type="protein sequence ID" value="MFC7362887.1"/>
    <property type="molecule type" value="Genomic_DNA"/>
</dbReference>
<dbReference type="Proteomes" id="UP001596524">
    <property type="component" value="Unassembled WGS sequence"/>
</dbReference>
<feature type="transmembrane region" description="Helical" evidence="1">
    <location>
        <begin position="191"/>
        <end position="215"/>
    </location>
</feature>
<feature type="transmembrane region" description="Helical" evidence="1">
    <location>
        <begin position="165"/>
        <end position="184"/>
    </location>
</feature>
<protein>
    <recommendedName>
        <fullName evidence="4">Glycosyltransferase RgtA/B/C/D-like domain-containing protein</fullName>
    </recommendedName>
</protein>
<organism evidence="2 3">
    <name type="scientific">Nocardioides astragali</name>
    <dbReference type="NCBI Taxonomy" id="1776736"/>
    <lineage>
        <taxon>Bacteria</taxon>
        <taxon>Bacillati</taxon>
        <taxon>Actinomycetota</taxon>
        <taxon>Actinomycetes</taxon>
        <taxon>Propionibacteriales</taxon>
        <taxon>Nocardioidaceae</taxon>
        <taxon>Nocardioides</taxon>
    </lineage>
</organism>
<evidence type="ECO:0000313" key="2">
    <source>
        <dbReference type="EMBL" id="MFC7362887.1"/>
    </source>
</evidence>
<keyword evidence="3" id="KW-1185">Reference proteome</keyword>
<comment type="caution">
    <text evidence="2">The sequence shown here is derived from an EMBL/GenBank/DDBJ whole genome shotgun (WGS) entry which is preliminary data.</text>
</comment>
<evidence type="ECO:0008006" key="4">
    <source>
        <dbReference type="Google" id="ProtNLM"/>
    </source>
</evidence>
<name>A0ABW2N6J5_9ACTN</name>
<feature type="transmembrane region" description="Helical" evidence="1">
    <location>
        <begin position="316"/>
        <end position="337"/>
    </location>
</feature>
<feature type="transmembrane region" description="Helical" evidence="1">
    <location>
        <begin position="86"/>
        <end position="103"/>
    </location>
</feature>
<dbReference type="RefSeq" id="WP_255891275.1">
    <property type="nucleotide sequence ID" value="NZ_JAFMZM010000004.1"/>
</dbReference>
<keyword evidence="1" id="KW-0812">Transmembrane</keyword>
<keyword evidence="1" id="KW-0472">Membrane</keyword>
<accession>A0ABW2N6J5</accession>
<reference evidence="3" key="1">
    <citation type="journal article" date="2019" name="Int. J. Syst. Evol. Microbiol.">
        <title>The Global Catalogue of Microorganisms (GCM) 10K type strain sequencing project: providing services to taxonomists for standard genome sequencing and annotation.</title>
        <authorList>
            <consortium name="The Broad Institute Genomics Platform"/>
            <consortium name="The Broad Institute Genome Sequencing Center for Infectious Disease"/>
            <person name="Wu L."/>
            <person name="Ma J."/>
        </authorList>
    </citation>
    <scope>NUCLEOTIDE SEQUENCE [LARGE SCALE GENOMIC DNA]</scope>
    <source>
        <strain evidence="3">FCH27</strain>
    </source>
</reference>
<proteinExistence type="predicted"/>
<gene>
    <name evidence="2" type="ORF">ACFQO6_21635</name>
</gene>
<evidence type="ECO:0000313" key="3">
    <source>
        <dbReference type="Proteomes" id="UP001596524"/>
    </source>
</evidence>